<evidence type="ECO:0000256" key="4">
    <source>
        <dbReference type="ARBA" id="ARBA00023163"/>
    </source>
</evidence>
<keyword evidence="4" id="KW-0804">Transcription</keyword>
<organism evidence="8 9">
    <name type="scientific">Deinandra increscens subsp. villosa</name>
    <dbReference type="NCBI Taxonomy" id="3103831"/>
    <lineage>
        <taxon>Eukaryota</taxon>
        <taxon>Viridiplantae</taxon>
        <taxon>Streptophyta</taxon>
        <taxon>Embryophyta</taxon>
        <taxon>Tracheophyta</taxon>
        <taxon>Spermatophyta</taxon>
        <taxon>Magnoliopsida</taxon>
        <taxon>eudicotyledons</taxon>
        <taxon>Gunneridae</taxon>
        <taxon>Pentapetalae</taxon>
        <taxon>asterids</taxon>
        <taxon>campanulids</taxon>
        <taxon>Asterales</taxon>
        <taxon>Asteraceae</taxon>
        <taxon>Asteroideae</taxon>
        <taxon>Heliantheae alliance</taxon>
        <taxon>Madieae</taxon>
        <taxon>Madiinae</taxon>
        <taxon>Deinandra</taxon>
    </lineage>
</organism>
<dbReference type="InterPro" id="IPR047265">
    <property type="entry name" value="PIF1-like_bHLH"/>
</dbReference>
<evidence type="ECO:0000256" key="5">
    <source>
        <dbReference type="ARBA" id="ARBA00023242"/>
    </source>
</evidence>
<keyword evidence="5" id="KW-0539">Nucleus</keyword>
<sequence length="202" mass="23310">MKSRDEIHHHYQQQQLQQPSAAAAPPPNLMAHHVQVQASSSVDYDPDSESECYSNVTLKRSDNFFFFHVPKEGFEHLMEEMVAKPNPNPPRNPSKRARAAEVHNMSEKRRRSRINEKMKALQKLIPNSNKTDKASMLDEAIEYLKQLQLQVQMLTMRNGINLYSVYQPNQRASGMNYVNPMLNQNQQSILDFSPTINQDPSF</sequence>
<dbReference type="GO" id="GO:0005634">
    <property type="term" value="C:nucleus"/>
    <property type="evidence" value="ECO:0007669"/>
    <property type="project" value="UniProtKB-SubCell"/>
</dbReference>
<dbReference type="SMART" id="SM00353">
    <property type="entry name" value="HLH"/>
    <property type="match status" value="1"/>
</dbReference>
<proteinExistence type="predicted"/>
<keyword evidence="3" id="KW-0238">DNA-binding</keyword>
<reference evidence="8 9" key="1">
    <citation type="submission" date="2024-04" db="EMBL/GenBank/DDBJ databases">
        <title>The reference genome of an endangered Asteraceae, Deinandra increscens subsp. villosa, native to the Central Coast of California.</title>
        <authorList>
            <person name="Guilliams M."/>
            <person name="Hasenstab-Lehman K."/>
            <person name="Meyer R."/>
            <person name="Mcevoy S."/>
        </authorList>
    </citation>
    <scope>NUCLEOTIDE SEQUENCE [LARGE SCALE GENOMIC DNA]</scope>
    <source>
        <tissue evidence="8">Leaf</tissue>
    </source>
</reference>
<dbReference type="CDD" id="cd11445">
    <property type="entry name" value="bHLH_AtPIF_like"/>
    <property type="match status" value="1"/>
</dbReference>
<evidence type="ECO:0000256" key="3">
    <source>
        <dbReference type="ARBA" id="ARBA00023125"/>
    </source>
</evidence>
<evidence type="ECO:0000313" key="9">
    <source>
        <dbReference type="Proteomes" id="UP001408789"/>
    </source>
</evidence>
<evidence type="ECO:0000313" key="8">
    <source>
        <dbReference type="EMBL" id="KAK9067051.1"/>
    </source>
</evidence>
<dbReference type="InterPro" id="IPR036638">
    <property type="entry name" value="HLH_DNA-bd_sf"/>
</dbReference>
<name>A0AAP0GZB9_9ASTR</name>
<comment type="caution">
    <text evidence="8">The sequence shown here is derived from an EMBL/GenBank/DDBJ whole genome shotgun (WGS) entry which is preliminary data.</text>
</comment>
<evidence type="ECO:0000259" key="7">
    <source>
        <dbReference type="PROSITE" id="PS50888"/>
    </source>
</evidence>
<dbReference type="GO" id="GO:0003677">
    <property type="term" value="F:DNA binding"/>
    <property type="evidence" value="ECO:0007669"/>
    <property type="project" value="UniProtKB-KW"/>
</dbReference>
<feature type="domain" description="BHLH" evidence="7">
    <location>
        <begin position="98"/>
        <end position="147"/>
    </location>
</feature>
<feature type="compositionally biased region" description="Basic and acidic residues" evidence="6">
    <location>
        <begin position="98"/>
        <end position="112"/>
    </location>
</feature>
<dbReference type="PANTHER" id="PTHR45855">
    <property type="entry name" value="TRANSCRIPTION FACTOR PIF1-RELATED"/>
    <property type="match status" value="1"/>
</dbReference>
<dbReference type="PANTHER" id="PTHR45855:SF6">
    <property type="entry name" value="TRANSCRIPTION FACTOR ALC"/>
    <property type="match status" value="1"/>
</dbReference>
<dbReference type="AlphaFoldDB" id="A0AAP0GZB9"/>
<dbReference type="InterPro" id="IPR031066">
    <property type="entry name" value="bHLH_ALC-like_plant"/>
</dbReference>
<dbReference type="GO" id="GO:0046983">
    <property type="term" value="F:protein dimerization activity"/>
    <property type="evidence" value="ECO:0007669"/>
    <property type="project" value="InterPro"/>
</dbReference>
<evidence type="ECO:0000256" key="6">
    <source>
        <dbReference type="SAM" id="MobiDB-lite"/>
    </source>
</evidence>
<evidence type="ECO:0000256" key="2">
    <source>
        <dbReference type="ARBA" id="ARBA00023015"/>
    </source>
</evidence>
<comment type="subcellular location">
    <subcellularLocation>
        <location evidence="1">Nucleus</location>
    </subcellularLocation>
</comment>
<dbReference type="InterPro" id="IPR011598">
    <property type="entry name" value="bHLH_dom"/>
</dbReference>
<feature type="region of interest" description="Disordered" evidence="6">
    <location>
        <begin position="84"/>
        <end position="112"/>
    </location>
</feature>
<dbReference type="Proteomes" id="UP001408789">
    <property type="component" value="Unassembled WGS sequence"/>
</dbReference>
<dbReference type="FunFam" id="4.10.280.10:FF:000004">
    <property type="entry name" value="Basic helix-loop-helix transcription factor"/>
    <property type="match status" value="1"/>
</dbReference>
<feature type="region of interest" description="Disordered" evidence="6">
    <location>
        <begin position="1"/>
        <end position="47"/>
    </location>
</feature>
<dbReference type="Gene3D" id="4.10.280.10">
    <property type="entry name" value="Helix-loop-helix DNA-binding domain"/>
    <property type="match status" value="1"/>
</dbReference>
<protein>
    <recommendedName>
        <fullName evidence="7">BHLH domain-containing protein</fullName>
    </recommendedName>
</protein>
<evidence type="ECO:0000256" key="1">
    <source>
        <dbReference type="ARBA" id="ARBA00004123"/>
    </source>
</evidence>
<keyword evidence="2" id="KW-0805">Transcription regulation</keyword>
<dbReference type="EMBL" id="JBCNJP010000015">
    <property type="protein sequence ID" value="KAK9067051.1"/>
    <property type="molecule type" value="Genomic_DNA"/>
</dbReference>
<accession>A0AAP0GZB9</accession>
<gene>
    <name evidence="8" type="ORF">SSX86_014375</name>
</gene>
<dbReference type="Pfam" id="PF00010">
    <property type="entry name" value="HLH"/>
    <property type="match status" value="1"/>
</dbReference>
<dbReference type="SUPFAM" id="SSF47459">
    <property type="entry name" value="HLH, helix-loop-helix DNA-binding domain"/>
    <property type="match status" value="1"/>
</dbReference>
<keyword evidence="9" id="KW-1185">Reference proteome</keyword>
<dbReference type="PROSITE" id="PS50888">
    <property type="entry name" value="BHLH"/>
    <property type="match status" value="1"/>
</dbReference>
<feature type="compositionally biased region" description="Low complexity" evidence="6">
    <location>
        <begin position="12"/>
        <end position="23"/>
    </location>
</feature>